<organism evidence="1">
    <name type="scientific">marine metagenome</name>
    <dbReference type="NCBI Taxonomy" id="408172"/>
    <lineage>
        <taxon>unclassified sequences</taxon>
        <taxon>metagenomes</taxon>
        <taxon>ecological metagenomes</taxon>
    </lineage>
</organism>
<feature type="non-terminal residue" evidence="1">
    <location>
        <position position="241"/>
    </location>
</feature>
<dbReference type="AlphaFoldDB" id="A0A383CFV9"/>
<dbReference type="GO" id="GO:0005509">
    <property type="term" value="F:calcium ion binding"/>
    <property type="evidence" value="ECO:0007669"/>
    <property type="project" value="InterPro"/>
</dbReference>
<dbReference type="SUPFAM" id="SSF63829">
    <property type="entry name" value="Calcium-dependent phosphotriesterase"/>
    <property type="match status" value="1"/>
</dbReference>
<name>A0A383CFV9_9ZZZZ</name>
<dbReference type="InterPro" id="IPR010221">
    <property type="entry name" value="VCBS_dom"/>
</dbReference>
<dbReference type="NCBIfam" id="TIGR01965">
    <property type="entry name" value="VCBS_repeat"/>
    <property type="match status" value="1"/>
</dbReference>
<evidence type="ECO:0008006" key="2">
    <source>
        <dbReference type="Google" id="ProtNLM"/>
    </source>
</evidence>
<accession>A0A383CFV9</accession>
<reference evidence="1" key="1">
    <citation type="submission" date="2018-05" db="EMBL/GenBank/DDBJ databases">
        <authorList>
            <person name="Lanie J.A."/>
            <person name="Ng W.-L."/>
            <person name="Kazmierczak K.M."/>
            <person name="Andrzejewski T.M."/>
            <person name="Davidsen T.M."/>
            <person name="Wayne K.J."/>
            <person name="Tettelin H."/>
            <person name="Glass J.I."/>
            <person name="Rusch D."/>
            <person name="Podicherti R."/>
            <person name="Tsui H.-C.T."/>
            <person name="Winkler M.E."/>
        </authorList>
    </citation>
    <scope>NUCLEOTIDE SEQUENCE</scope>
</reference>
<dbReference type="SUPFAM" id="SSF49313">
    <property type="entry name" value="Cadherin-like"/>
    <property type="match status" value="1"/>
</dbReference>
<proteinExistence type="predicted"/>
<feature type="non-terminal residue" evidence="1">
    <location>
        <position position="1"/>
    </location>
</feature>
<dbReference type="GO" id="GO:0016020">
    <property type="term" value="C:membrane"/>
    <property type="evidence" value="ECO:0007669"/>
    <property type="project" value="InterPro"/>
</dbReference>
<dbReference type="Gene3D" id="2.60.40.60">
    <property type="entry name" value="Cadherins"/>
    <property type="match status" value="1"/>
</dbReference>
<dbReference type="CDD" id="cd11304">
    <property type="entry name" value="Cadherin_repeat"/>
    <property type="match status" value="1"/>
</dbReference>
<gene>
    <name evidence="1" type="ORF">METZ01_LOCUS483895</name>
</gene>
<dbReference type="InterPro" id="IPR015919">
    <property type="entry name" value="Cadherin-like_sf"/>
</dbReference>
<evidence type="ECO:0000313" key="1">
    <source>
        <dbReference type="EMBL" id="SVE31041.1"/>
    </source>
</evidence>
<sequence length="241" mass="24637">FNSDGSKMWVVGGNGDDISEYTLSTSFDVSTASYVDAFSVSSQDTNPFSMAFNNDGTKMFMLGYNEDKVHEYSLVSPYQLINVSGEHSGDILKDDTDPDSDSLTVASFRLGATEGSGNAGTLGSALTGTYGGLTMNANGSYSYVANQSAADVLDAGDVVTDSFNYTVSDGNGGTDTATLIITVNGINDAPTIASMSNVSLAESVSSGTSVATASGSDLDDGASLTYSITSGNSAGKFAINS</sequence>
<dbReference type="Pfam" id="PF17963">
    <property type="entry name" value="Big_9"/>
    <property type="match status" value="1"/>
</dbReference>
<protein>
    <recommendedName>
        <fullName evidence="2">RapA2 cadherin-like domain-containing protein</fullName>
    </recommendedName>
</protein>
<dbReference type="EMBL" id="UINC01208484">
    <property type="protein sequence ID" value="SVE31041.1"/>
    <property type="molecule type" value="Genomic_DNA"/>
</dbReference>